<name>A0AAE1HIH0_9NEOP</name>
<dbReference type="InterPro" id="IPR006912">
    <property type="entry name" value="Harbinger_derived_prot"/>
</dbReference>
<reference evidence="1" key="2">
    <citation type="journal article" date="2023" name="BMC Genomics">
        <title>Pest status, molecular evolution, and epigenetic factors derived from the genome assembly of Frankliniella fusca, a thysanopteran phytovirus vector.</title>
        <authorList>
            <person name="Catto M.A."/>
            <person name="Labadie P.E."/>
            <person name="Jacobson A.L."/>
            <person name="Kennedy G.G."/>
            <person name="Srinivasan R."/>
            <person name="Hunt B.G."/>
        </authorList>
    </citation>
    <scope>NUCLEOTIDE SEQUENCE</scope>
    <source>
        <strain evidence="1">PL_HMW_Pooled</strain>
    </source>
</reference>
<accession>A0AAE1HIH0</accession>
<gene>
    <name evidence="1" type="ORF">KUF71_010984</name>
</gene>
<dbReference type="EMBL" id="JAHWGI010001053">
    <property type="protein sequence ID" value="KAK3921808.1"/>
    <property type="molecule type" value="Genomic_DNA"/>
</dbReference>
<protein>
    <submittedName>
        <fullName evidence="1">Replicase polyprotein 1ab</fullName>
    </submittedName>
</protein>
<dbReference type="Proteomes" id="UP001219518">
    <property type="component" value="Unassembled WGS sequence"/>
</dbReference>
<keyword evidence="2" id="KW-1185">Reference proteome</keyword>
<comment type="caution">
    <text evidence="1">The sequence shown here is derived from an EMBL/GenBank/DDBJ whole genome shotgun (WGS) entry which is preliminary data.</text>
</comment>
<reference evidence="1" key="1">
    <citation type="submission" date="2021-07" db="EMBL/GenBank/DDBJ databases">
        <authorList>
            <person name="Catto M.A."/>
            <person name="Jacobson A."/>
            <person name="Kennedy G."/>
            <person name="Labadie P."/>
            <person name="Hunt B.G."/>
            <person name="Srinivasan R."/>
        </authorList>
    </citation>
    <scope>NUCLEOTIDE SEQUENCE</scope>
    <source>
        <strain evidence="1">PL_HMW_Pooled</strain>
        <tissue evidence="1">Head</tissue>
    </source>
</reference>
<evidence type="ECO:0000313" key="1">
    <source>
        <dbReference type="EMBL" id="KAK3921808.1"/>
    </source>
</evidence>
<dbReference type="Pfam" id="PF04827">
    <property type="entry name" value="Plant_tran"/>
    <property type="match status" value="1"/>
</dbReference>
<organism evidence="1 2">
    <name type="scientific">Frankliniella fusca</name>
    <dbReference type="NCBI Taxonomy" id="407009"/>
    <lineage>
        <taxon>Eukaryota</taxon>
        <taxon>Metazoa</taxon>
        <taxon>Ecdysozoa</taxon>
        <taxon>Arthropoda</taxon>
        <taxon>Hexapoda</taxon>
        <taxon>Insecta</taxon>
        <taxon>Pterygota</taxon>
        <taxon>Neoptera</taxon>
        <taxon>Paraneoptera</taxon>
        <taxon>Thysanoptera</taxon>
        <taxon>Terebrantia</taxon>
        <taxon>Thripoidea</taxon>
        <taxon>Thripidae</taxon>
        <taxon>Frankliniella</taxon>
    </lineage>
</organism>
<evidence type="ECO:0000313" key="2">
    <source>
        <dbReference type="Proteomes" id="UP001219518"/>
    </source>
</evidence>
<sequence>MFLLSFETAVIWNELKEEEFPPLTEERLAAIRDGFWDDWQYPNCLGAIDGRHCVVQVSYREQEEPSNAFGIMTARWRVLRRPFIASKMTAGLIIKACVVLHNKLVLNEENLPPHQLWYVRPRPDVPELPRMAVEENGADAVDNAYEIREQLTDFFLGPGRIEEQDRYIV</sequence>
<dbReference type="AlphaFoldDB" id="A0AAE1HIH0"/>
<proteinExistence type="predicted"/>